<dbReference type="Proteomes" id="UP000001351">
    <property type="component" value="Chromosome"/>
</dbReference>
<dbReference type="STRING" id="378806.STAUR_5431"/>
<evidence type="ECO:0000313" key="4">
    <source>
        <dbReference type="Proteomes" id="UP000001351"/>
    </source>
</evidence>
<proteinExistence type="predicted"/>
<dbReference type="HOGENOM" id="CLU_515712_0_0_7"/>
<feature type="region of interest" description="Disordered" evidence="1">
    <location>
        <begin position="40"/>
        <end position="72"/>
    </location>
</feature>
<name>E3FPK6_STIAD</name>
<feature type="compositionally biased region" description="Polar residues" evidence="1">
    <location>
        <begin position="1"/>
        <end position="11"/>
    </location>
</feature>
<keyword evidence="4" id="KW-1185">Reference proteome</keyword>
<keyword evidence="2" id="KW-0472">Membrane</keyword>
<evidence type="ECO:0000256" key="2">
    <source>
        <dbReference type="SAM" id="Phobius"/>
    </source>
</evidence>
<dbReference type="SUPFAM" id="SSF49879">
    <property type="entry name" value="SMAD/FHA domain"/>
    <property type="match status" value="1"/>
</dbReference>
<sequence>MTELGSANGTLLNGRPLPRDKEQELRGGDRLVVGPVEFVFTPLGGPRPVEPLRSDASRRQGGRPGARLTRAQTEQEMRVIEAEDTGPHRAVTEEVAIPELPVSPSKLPGSAPTLIEIPLPLRAARPPVQALPRTLPKPAAGAPSAAERARLRRQMQKTLGGQLRLGWSQLSRRSKALVGGGAVLLVGTLAVMLLPVLRPKGDARPLGPEPSVLGLRAQPDSFGLGEGVVWTRPDLKAFDFEFVSPTRAVVVLHYQARDVSEEEVSISLNGVQQGWVPPDTTTAAEREIEQILVIPLLKRSALNQIVFDNVRNPPGREGWRIWNVYVEVIPVPELPPEQLLAKARQEDSQGLRFYGLRDVGSDNLFKAWKYYRSAWLTLEALDEKPEFYQDVRHALMRTGAELDHQCRRLMLDFQRSVQFRDGDRALATVEEVKRRFPTTEHRCHNLAVEQALQYGLPM</sequence>
<dbReference type="Gene3D" id="2.60.200.20">
    <property type="match status" value="1"/>
</dbReference>
<dbReference type="KEGG" id="sur:STAUR_5431"/>
<feature type="transmembrane region" description="Helical" evidence="2">
    <location>
        <begin position="176"/>
        <end position="197"/>
    </location>
</feature>
<protein>
    <submittedName>
        <fullName evidence="3">FHA domain protein</fullName>
    </submittedName>
</protein>
<dbReference type="EMBL" id="CP002271">
    <property type="protein sequence ID" value="ADO73201.1"/>
    <property type="molecule type" value="Genomic_DNA"/>
</dbReference>
<dbReference type="InterPro" id="IPR008984">
    <property type="entry name" value="SMAD_FHA_dom_sf"/>
</dbReference>
<feature type="compositionally biased region" description="Basic and acidic residues" evidence="1">
    <location>
        <begin position="17"/>
        <end position="28"/>
    </location>
</feature>
<feature type="region of interest" description="Disordered" evidence="1">
    <location>
        <begin position="1"/>
        <end position="28"/>
    </location>
</feature>
<organism evidence="3 4">
    <name type="scientific">Stigmatella aurantiaca (strain DW4/3-1)</name>
    <dbReference type="NCBI Taxonomy" id="378806"/>
    <lineage>
        <taxon>Bacteria</taxon>
        <taxon>Pseudomonadati</taxon>
        <taxon>Myxococcota</taxon>
        <taxon>Myxococcia</taxon>
        <taxon>Myxococcales</taxon>
        <taxon>Cystobacterineae</taxon>
        <taxon>Archangiaceae</taxon>
        <taxon>Stigmatella</taxon>
    </lineage>
</organism>
<accession>E3FPK6</accession>
<evidence type="ECO:0000256" key="1">
    <source>
        <dbReference type="SAM" id="MobiDB-lite"/>
    </source>
</evidence>
<dbReference type="eggNOG" id="COG1716">
    <property type="taxonomic scope" value="Bacteria"/>
</dbReference>
<dbReference type="AlphaFoldDB" id="E3FPK6"/>
<reference evidence="3 4" key="1">
    <citation type="journal article" date="2011" name="Mol. Biol. Evol.">
        <title>Comparative genomic analysis of fruiting body formation in Myxococcales.</title>
        <authorList>
            <person name="Huntley S."/>
            <person name="Hamann N."/>
            <person name="Wegener-Feldbrugge S."/>
            <person name="Treuner-Lange A."/>
            <person name="Kube M."/>
            <person name="Reinhardt R."/>
            <person name="Klages S."/>
            <person name="Muller R."/>
            <person name="Ronning C.M."/>
            <person name="Nierman W.C."/>
            <person name="Sogaard-Andersen L."/>
        </authorList>
    </citation>
    <scope>NUCLEOTIDE SEQUENCE [LARGE SCALE GENOMIC DNA]</scope>
    <source>
        <strain evidence="3 4">DW4/3-1</strain>
    </source>
</reference>
<gene>
    <name evidence="3" type="ordered locus">STAUR_5431</name>
</gene>
<evidence type="ECO:0000313" key="3">
    <source>
        <dbReference type="EMBL" id="ADO73201.1"/>
    </source>
</evidence>
<dbReference type="CDD" id="cd00060">
    <property type="entry name" value="FHA"/>
    <property type="match status" value="1"/>
</dbReference>
<keyword evidence="2" id="KW-1133">Transmembrane helix</keyword>
<keyword evidence="2" id="KW-0812">Transmembrane</keyword>